<evidence type="ECO:0000313" key="2">
    <source>
        <dbReference type="EMBL" id="WWF01258.1"/>
    </source>
</evidence>
<proteinExistence type="predicted"/>
<name>A0ABZ2F246_METCP</name>
<dbReference type="Pfam" id="PF09652">
    <property type="entry name" value="Cas_VVA1548"/>
    <property type="match status" value="1"/>
</dbReference>
<dbReference type="Proteomes" id="UP001359308">
    <property type="component" value="Chromosome"/>
</dbReference>
<dbReference type="InterPro" id="IPR013443">
    <property type="entry name" value="CRISPR-assoc_prot_Csx16"/>
</dbReference>
<evidence type="ECO:0000313" key="3">
    <source>
        <dbReference type="Proteomes" id="UP001359308"/>
    </source>
</evidence>
<feature type="compositionally biased region" description="Polar residues" evidence="1">
    <location>
        <begin position="122"/>
        <end position="139"/>
    </location>
</feature>
<sequence length="139" mass="15221">MTTFFITRHAGAHLWAEQEGIRVDRLVDHLDPAEIEPGDTVLGTLPVNLAAEVCARGGRYLHLSLVLPAEWRGRELSADDLRRFGARLEQFEVRATPSAGRPYGPVGRDAGDETEARHCQRTTDSVTGNTGVSSEQTDP</sequence>
<gene>
    <name evidence="2" type="primary">csx16</name>
    <name evidence="2" type="ORF">N4J17_12385</name>
</gene>
<feature type="region of interest" description="Disordered" evidence="1">
    <location>
        <begin position="94"/>
        <end position="139"/>
    </location>
</feature>
<keyword evidence="3" id="KW-1185">Reference proteome</keyword>
<organism evidence="2 3">
    <name type="scientific">Methylococcus capsulatus</name>
    <dbReference type="NCBI Taxonomy" id="414"/>
    <lineage>
        <taxon>Bacteria</taxon>
        <taxon>Pseudomonadati</taxon>
        <taxon>Pseudomonadota</taxon>
        <taxon>Gammaproteobacteria</taxon>
        <taxon>Methylococcales</taxon>
        <taxon>Methylococcaceae</taxon>
        <taxon>Methylococcus</taxon>
    </lineage>
</organism>
<reference evidence="2 3" key="1">
    <citation type="submission" date="2022-09" db="EMBL/GenBank/DDBJ databases">
        <authorList>
            <person name="Giprobiosintez L."/>
        </authorList>
    </citation>
    <scope>NUCLEOTIDE SEQUENCE [LARGE SCALE GENOMIC DNA]</scope>
    <source>
        <strain evidence="3">VKPM-B-12549 (GBS-15)</strain>
    </source>
</reference>
<protein>
    <submittedName>
        <fullName evidence="2">CRISPR-associated protein Csx16</fullName>
    </submittedName>
</protein>
<dbReference type="CDD" id="cd09743">
    <property type="entry name" value="Csx16_III-U"/>
    <property type="match status" value="1"/>
</dbReference>
<evidence type="ECO:0000256" key="1">
    <source>
        <dbReference type="SAM" id="MobiDB-lite"/>
    </source>
</evidence>
<dbReference type="RefSeq" id="WP_198321503.1">
    <property type="nucleotide sequence ID" value="NZ_CP104311.1"/>
</dbReference>
<feature type="compositionally biased region" description="Basic and acidic residues" evidence="1">
    <location>
        <begin position="109"/>
        <end position="118"/>
    </location>
</feature>
<dbReference type="NCBIfam" id="TIGR02620">
    <property type="entry name" value="cas_VVA1548"/>
    <property type="match status" value="1"/>
</dbReference>
<accession>A0ABZ2F246</accession>
<dbReference type="EMBL" id="CP104311">
    <property type="protein sequence ID" value="WWF01258.1"/>
    <property type="molecule type" value="Genomic_DNA"/>
</dbReference>